<dbReference type="EMBL" id="CAXDID020000266">
    <property type="protein sequence ID" value="CAL6067221.1"/>
    <property type="molecule type" value="Genomic_DNA"/>
</dbReference>
<dbReference type="Proteomes" id="UP001642409">
    <property type="component" value="Unassembled WGS sequence"/>
</dbReference>
<dbReference type="AlphaFoldDB" id="A0AA86V5I2"/>
<comment type="similarity">
    <text evidence="1">Belongs to the NMD3 family.</text>
</comment>
<dbReference type="PANTHER" id="PTHR12746">
    <property type="entry name" value="NONSENSE-MEDIATED MRNA DECAY PROTEIN 3"/>
    <property type="match status" value="1"/>
</dbReference>
<dbReference type="GO" id="GO:0000055">
    <property type="term" value="P:ribosomal large subunit export from nucleus"/>
    <property type="evidence" value="ECO:0007669"/>
    <property type="project" value="TreeGrafter"/>
</dbReference>
<dbReference type="Pfam" id="PF21193">
    <property type="entry name" value="NMD_SH3"/>
    <property type="match status" value="1"/>
</dbReference>
<name>A0AA86V5I2_9EUKA</name>
<dbReference type="Pfam" id="PF04981">
    <property type="entry name" value="NMD3"/>
    <property type="match status" value="1"/>
</dbReference>
<feature type="domain" description="Nmd3 N-terminal" evidence="2">
    <location>
        <begin position="9"/>
        <end position="237"/>
    </location>
</feature>
<evidence type="ECO:0000256" key="1">
    <source>
        <dbReference type="RuleBase" id="RU364108"/>
    </source>
</evidence>
<evidence type="ECO:0000259" key="3">
    <source>
        <dbReference type="Pfam" id="PF21193"/>
    </source>
</evidence>
<sequence length="436" mass="50798">MELHYSMLCCQCGAPIEPNPSSMCLQCLKQRVNVAEGVDAEATLLFCRQCERYSLSGDKFVPAELESPQLMGLCLKRIKGLKNCKILDAKFLWTEPHSKRVKVRMLLQKEVLNQTIVEQEHTVTFTIITTMCEECQYTYTDHTWNFMIQVRQKVVHKRTFLYLEQEIMNQRTRFQIYDIETVPDGIDFFFTMKSHCLRFMDFLHSRVPGVHSETVKLVSADVKSNTANKKHSILFEIANLCRDDLIVVPKKMRQLVGNCTRPCIVHKMNQWIHIVDPISGQTSSITAQQYFSCVFGPIRTRISRQRAQVLYCEDGGAYIQTPHDAEAGEQHFCYTHMWQVLKEEQDVWVYETSLIDFEEYQLAKNFMVGQKYYIISRAAKTDEKKVRKIKETKLVENQQDYDEDDIQAVAELYDDDFKGELEAEEVEVDGECYCPQ</sequence>
<comment type="function">
    <text evidence="1">Acts as an adapter for the XPO1/CRM1-mediated export of the 60S ribosomal subunit.</text>
</comment>
<evidence type="ECO:0000313" key="4">
    <source>
        <dbReference type="EMBL" id="CAI9977022.1"/>
    </source>
</evidence>
<feature type="domain" description="60S ribosomal export protein NMD3 SH3" evidence="3">
    <location>
        <begin position="240"/>
        <end position="287"/>
    </location>
</feature>
<dbReference type="GO" id="GO:0005634">
    <property type="term" value="C:nucleus"/>
    <property type="evidence" value="ECO:0007669"/>
    <property type="project" value="UniProtKB-SubCell"/>
</dbReference>
<dbReference type="InterPro" id="IPR007064">
    <property type="entry name" value="Nmd3_N"/>
</dbReference>
<gene>
    <name evidence="5" type="ORF">HINF_LOCUS52921</name>
    <name evidence="4" type="ORF">HINF_LOCUS64667</name>
</gene>
<dbReference type="EMBL" id="CATOUU010001176">
    <property type="protein sequence ID" value="CAI9977022.1"/>
    <property type="molecule type" value="Genomic_DNA"/>
</dbReference>
<comment type="caution">
    <text evidence="4">The sequence shown here is derived from an EMBL/GenBank/DDBJ whole genome shotgun (WGS) entry which is preliminary data.</text>
</comment>
<keyword evidence="1" id="KW-0813">Transport</keyword>
<keyword evidence="1" id="KW-0539">Nucleus</keyword>
<dbReference type="GO" id="GO:0005737">
    <property type="term" value="C:cytoplasm"/>
    <property type="evidence" value="ECO:0007669"/>
    <property type="project" value="UniProtKB-SubCell"/>
</dbReference>
<accession>A0AA86V5I2</accession>
<evidence type="ECO:0000313" key="5">
    <source>
        <dbReference type="EMBL" id="CAL6067221.1"/>
    </source>
</evidence>
<organism evidence="4">
    <name type="scientific">Hexamita inflata</name>
    <dbReference type="NCBI Taxonomy" id="28002"/>
    <lineage>
        <taxon>Eukaryota</taxon>
        <taxon>Metamonada</taxon>
        <taxon>Diplomonadida</taxon>
        <taxon>Hexamitidae</taxon>
        <taxon>Hexamitinae</taxon>
        <taxon>Hexamita</taxon>
    </lineage>
</organism>
<proteinExistence type="inferred from homology"/>
<keyword evidence="1" id="KW-0653">Protein transport</keyword>
<dbReference type="InterPro" id="IPR039768">
    <property type="entry name" value="Nmd3"/>
</dbReference>
<evidence type="ECO:0000259" key="2">
    <source>
        <dbReference type="Pfam" id="PF04981"/>
    </source>
</evidence>
<reference evidence="5 6" key="2">
    <citation type="submission" date="2024-07" db="EMBL/GenBank/DDBJ databases">
        <authorList>
            <person name="Akdeniz Z."/>
        </authorList>
    </citation>
    <scope>NUCLEOTIDE SEQUENCE [LARGE SCALE GENOMIC DNA]</scope>
</reference>
<evidence type="ECO:0000313" key="6">
    <source>
        <dbReference type="Proteomes" id="UP001642409"/>
    </source>
</evidence>
<keyword evidence="6" id="KW-1185">Reference proteome</keyword>
<keyword evidence="1" id="KW-0963">Cytoplasm</keyword>
<dbReference type="GO" id="GO:0015031">
    <property type="term" value="P:protein transport"/>
    <property type="evidence" value="ECO:0007669"/>
    <property type="project" value="UniProtKB-KW"/>
</dbReference>
<comment type="subcellular location">
    <subcellularLocation>
        <location evidence="1">Cytoplasm</location>
    </subcellularLocation>
    <subcellularLocation>
        <location evidence="1">Nucleus</location>
    </subcellularLocation>
</comment>
<reference evidence="4" key="1">
    <citation type="submission" date="2023-06" db="EMBL/GenBank/DDBJ databases">
        <authorList>
            <person name="Kurt Z."/>
        </authorList>
    </citation>
    <scope>NUCLEOTIDE SEQUENCE</scope>
</reference>
<dbReference type="GO" id="GO:0043023">
    <property type="term" value="F:ribosomal large subunit binding"/>
    <property type="evidence" value="ECO:0007669"/>
    <property type="project" value="InterPro"/>
</dbReference>
<dbReference type="PANTHER" id="PTHR12746:SF2">
    <property type="entry name" value="60S RIBOSOMAL EXPORT PROTEIN NMD3"/>
    <property type="match status" value="1"/>
</dbReference>
<dbReference type="InterPro" id="IPR048899">
    <property type="entry name" value="NMD_SH3"/>
</dbReference>
<protein>
    <recommendedName>
        <fullName evidence="1">60S ribosomal export protein NMD3</fullName>
    </recommendedName>
</protein>